<evidence type="ECO:0000313" key="7">
    <source>
        <dbReference type="Proteomes" id="UP001196413"/>
    </source>
</evidence>
<dbReference type="EMBL" id="JAHQIW010005528">
    <property type="protein sequence ID" value="KAJ1366314.1"/>
    <property type="molecule type" value="Genomic_DNA"/>
</dbReference>
<keyword evidence="2 5" id="KW-0812">Transmembrane</keyword>
<evidence type="ECO:0000256" key="5">
    <source>
        <dbReference type="SAM" id="Phobius"/>
    </source>
</evidence>
<name>A0AAD5QYY4_PARTN</name>
<keyword evidence="4 5" id="KW-0472">Membrane</keyword>
<feature type="transmembrane region" description="Helical" evidence="5">
    <location>
        <begin position="91"/>
        <end position="111"/>
    </location>
</feature>
<sequence length="218" mass="25439">MLPSSNGDGYEIACVAKSSVRIRMAFLRNVYFVLAIQQFFIATVSFALFITPGVRPFVQYYSLTIWLTMMLLLLSAFFLRQVVHHWRRWCHLMFVVFTIVLAVACSVVAAYFDTQLVHVVCTINGCIFLTYTIYCMQTRWSLRLLWSVIVIVCIATLISYFLQIFKLFSTIDYLLHILISSTFCLYSQWNIDYFTHFLNYREMTLACVNVFGAFPKFS</sequence>
<dbReference type="AlphaFoldDB" id="A0AAD5QYY4"/>
<feature type="transmembrane region" description="Helical" evidence="5">
    <location>
        <begin position="117"/>
        <end position="136"/>
    </location>
</feature>
<comment type="subcellular location">
    <subcellularLocation>
        <location evidence="1">Membrane</location>
        <topology evidence="1">Multi-pass membrane protein</topology>
    </subcellularLocation>
</comment>
<feature type="transmembrane region" description="Helical" evidence="5">
    <location>
        <begin position="57"/>
        <end position="79"/>
    </location>
</feature>
<evidence type="ECO:0000256" key="4">
    <source>
        <dbReference type="ARBA" id="ARBA00023136"/>
    </source>
</evidence>
<keyword evidence="7" id="KW-1185">Reference proteome</keyword>
<accession>A0AAD5QYY4</accession>
<dbReference type="GO" id="GO:0016020">
    <property type="term" value="C:membrane"/>
    <property type="evidence" value="ECO:0007669"/>
    <property type="project" value="UniProtKB-SubCell"/>
</dbReference>
<feature type="transmembrane region" description="Helical" evidence="5">
    <location>
        <begin position="30"/>
        <end position="51"/>
    </location>
</feature>
<dbReference type="Pfam" id="PF01027">
    <property type="entry name" value="Bax1-I"/>
    <property type="match status" value="1"/>
</dbReference>
<evidence type="ECO:0000313" key="6">
    <source>
        <dbReference type="EMBL" id="KAJ1366314.1"/>
    </source>
</evidence>
<dbReference type="Proteomes" id="UP001196413">
    <property type="component" value="Unassembled WGS sequence"/>
</dbReference>
<organism evidence="6 7">
    <name type="scientific">Parelaphostrongylus tenuis</name>
    <name type="common">Meningeal worm</name>
    <dbReference type="NCBI Taxonomy" id="148309"/>
    <lineage>
        <taxon>Eukaryota</taxon>
        <taxon>Metazoa</taxon>
        <taxon>Ecdysozoa</taxon>
        <taxon>Nematoda</taxon>
        <taxon>Chromadorea</taxon>
        <taxon>Rhabditida</taxon>
        <taxon>Rhabditina</taxon>
        <taxon>Rhabditomorpha</taxon>
        <taxon>Strongyloidea</taxon>
        <taxon>Metastrongylidae</taxon>
        <taxon>Parelaphostrongylus</taxon>
    </lineage>
</organism>
<feature type="transmembrane region" description="Helical" evidence="5">
    <location>
        <begin position="173"/>
        <end position="191"/>
    </location>
</feature>
<protein>
    <submittedName>
        <fullName evidence="6">Uncharacterized protein</fullName>
    </submittedName>
</protein>
<evidence type="ECO:0000256" key="2">
    <source>
        <dbReference type="ARBA" id="ARBA00022692"/>
    </source>
</evidence>
<gene>
    <name evidence="6" type="ORF">KIN20_026945</name>
</gene>
<feature type="transmembrane region" description="Helical" evidence="5">
    <location>
        <begin position="143"/>
        <end position="161"/>
    </location>
</feature>
<proteinExistence type="predicted"/>
<keyword evidence="3 5" id="KW-1133">Transmembrane helix</keyword>
<dbReference type="InterPro" id="IPR006214">
    <property type="entry name" value="Bax_inhibitor_1-related"/>
</dbReference>
<comment type="caution">
    <text evidence="6">The sequence shown here is derived from an EMBL/GenBank/DDBJ whole genome shotgun (WGS) entry which is preliminary data.</text>
</comment>
<evidence type="ECO:0000256" key="1">
    <source>
        <dbReference type="ARBA" id="ARBA00004141"/>
    </source>
</evidence>
<evidence type="ECO:0000256" key="3">
    <source>
        <dbReference type="ARBA" id="ARBA00022989"/>
    </source>
</evidence>
<reference evidence="6" key="1">
    <citation type="submission" date="2021-06" db="EMBL/GenBank/DDBJ databases">
        <title>Parelaphostrongylus tenuis whole genome reference sequence.</title>
        <authorList>
            <person name="Garwood T.J."/>
            <person name="Larsen P.A."/>
            <person name="Fountain-Jones N.M."/>
            <person name="Garbe J.R."/>
            <person name="Macchietto M.G."/>
            <person name="Kania S.A."/>
            <person name="Gerhold R.W."/>
            <person name="Richards J.E."/>
            <person name="Wolf T.M."/>
        </authorList>
    </citation>
    <scope>NUCLEOTIDE SEQUENCE</scope>
    <source>
        <strain evidence="6">MNPRO001-30</strain>
        <tissue evidence="6">Meninges</tissue>
    </source>
</reference>